<protein>
    <recommendedName>
        <fullName evidence="3">DNA alkylation repair protein</fullName>
    </recommendedName>
</protein>
<dbReference type="RefSeq" id="WP_237260652.1">
    <property type="nucleotide sequence ID" value="NZ_AP024202.1"/>
</dbReference>
<dbReference type="InterPro" id="IPR014825">
    <property type="entry name" value="DNA_alkylation"/>
</dbReference>
<evidence type="ECO:0000313" key="1">
    <source>
        <dbReference type="EMBL" id="BCN93490.1"/>
    </source>
</evidence>
<dbReference type="Pfam" id="PF08713">
    <property type="entry name" value="DNA_alkylation"/>
    <property type="match status" value="1"/>
</dbReference>
<organism evidence="1 2">
    <name type="scientific">Thiomicrorhabdus immobilis</name>
    <dbReference type="NCBI Taxonomy" id="2791037"/>
    <lineage>
        <taxon>Bacteria</taxon>
        <taxon>Pseudomonadati</taxon>
        <taxon>Pseudomonadota</taxon>
        <taxon>Gammaproteobacteria</taxon>
        <taxon>Thiotrichales</taxon>
        <taxon>Piscirickettsiaceae</taxon>
        <taxon>Thiomicrorhabdus</taxon>
    </lineage>
</organism>
<keyword evidence="2" id="KW-1185">Reference proteome</keyword>
<proteinExistence type="predicted"/>
<dbReference type="Gene3D" id="1.25.40.290">
    <property type="entry name" value="ARM repeat domains"/>
    <property type="match status" value="1"/>
</dbReference>
<dbReference type="InterPro" id="IPR016024">
    <property type="entry name" value="ARM-type_fold"/>
</dbReference>
<dbReference type="EMBL" id="AP024202">
    <property type="protein sequence ID" value="BCN93490.1"/>
    <property type="molecule type" value="Genomic_DNA"/>
</dbReference>
<sequence length="366" mass="42468">MAELLKNEIDVVKIKKLTGLVKQLKPEFDANEFENAILDGSWPELGLKQRVRKLSKQLNRSLNSSYRESLSLLQMVSVEFSGLFHFIFADFVELYGLDEFEASMQALALFTQNSTAEYAIRVFINQYPEQSKQQLLIWSKSDDAHLRRLASEGVRPRLPWATHLPWIAKNPDWVRPILENLKSDSSRYVQKSVANLINDLSKTQREWVLDLAETWMLNACTETQWIIKHGLRTLLKQGDSRALMLMGYGDVSHLRLSDWQLDTKVAIGEKLHGQFNLTSNKPMGLLRLEYALWFLRKSQVPYRKVFKLAESDYQTEYRTFHLQHNFKPISTRNYLPGLHKIELIINGQTLQTAEFTLTTMSDTQNT</sequence>
<gene>
    <name evidence="1" type="ORF">THMIRHAM_12750</name>
</gene>
<name>A0ABM7MDT0_9GAMM</name>
<accession>A0ABM7MDT0</accession>
<reference evidence="1" key="1">
    <citation type="journal article" date="2022" name="Arch. Microbiol.">
        <title>Thiomicrorhabdus immobilis sp. nov., a mesophilic sulfur-oxidizing bacterium isolated from sediment of a brackish lake in northern Japan.</title>
        <authorList>
            <person name="Kojima H."/>
            <person name="Mochizuki J."/>
            <person name="Kanda M."/>
            <person name="Watanabe T."/>
            <person name="Fukui M."/>
        </authorList>
    </citation>
    <scope>NUCLEOTIDE SEQUENCE</scope>
    <source>
        <strain evidence="1">Am19</strain>
    </source>
</reference>
<dbReference type="Proteomes" id="UP001054820">
    <property type="component" value="Chromosome"/>
</dbReference>
<evidence type="ECO:0008006" key="3">
    <source>
        <dbReference type="Google" id="ProtNLM"/>
    </source>
</evidence>
<dbReference type="SUPFAM" id="SSF48371">
    <property type="entry name" value="ARM repeat"/>
    <property type="match status" value="1"/>
</dbReference>
<evidence type="ECO:0000313" key="2">
    <source>
        <dbReference type="Proteomes" id="UP001054820"/>
    </source>
</evidence>